<dbReference type="EMBL" id="CP000478">
    <property type="protein sequence ID" value="ABK16993.1"/>
    <property type="molecule type" value="Genomic_DNA"/>
</dbReference>
<evidence type="ECO:0000313" key="3">
    <source>
        <dbReference type="Proteomes" id="UP000001784"/>
    </source>
</evidence>
<name>A0LHU1_SYNFM</name>
<accession>A0LHU1</accession>
<gene>
    <name evidence="2" type="ordered locus">Sfum_1301</name>
</gene>
<reference evidence="2 3" key="1">
    <citation type="submission" date="2006-10" db="EMBL/GenBank/DDBJ databases">
        <title>Complete sequence of Syntrophobacter fumaroxidans MPOB.</title>
        <authorList>
            <consortium name="US DOE Joint Genome Institute"/>
            <person name="Copeland A."/>
            <person name="Lucas S."/>
            <person name="Lapidus A."/>
            <person name="Barry K."/>
            <person name="Detter J.C."/>
            <person name="Glavina del Rio T."/>
            <person name="Hammon N."/>
            <person name="Israni S."/>
            <person name="Pitluck S."/>
            <person name="Goltsman E.G."/>
            <person name="Martinez M."/>
            <person name="Schmutz J."/>
            <person name="Larimer F."/>
            <person name="Land M."/>
            <person name="Hauser L."/>
            <person name="Kyrpides N."/>
            <person name="Kim E."/>
            <person name="Boone D.R."/>
            <person name="Brockman F."/>
            <person name="Culley D."/>
            <person name="Ferry J."/>
            <person name="Gunsalus R."/>
            <person name="McInerney M.J."/>
            <person name="Morrison M."/>
            <person name="Plugge C."/>
            <person name="Rohlin L."/>
            <person name="Scholten J."/>
            <person name="Sieber J."/>
            <person name="Stams A.J.M."/>
            <person name="Worm P."/>
            <person name="Henstra A.M."/>
            <person name="Richardson P."/>
        </authorList>
    </citation>
    <scope>NUCLEOTIDE SEQUENCE [LARGE SCALE GENOMIC DNA]</scope>
    <source>
        <strain evidence="3">DSM 10017 / MPOB</strain>
    </source>
</reference>
<organism evidence="2 3">
    <name type="scientific">Syntrophobacter fumaroxidans (strain DSM 10017 / MPOB)</name>
    <dbReference type="NCBI Taxonomy" id="335543"/>
    <lineage>
        <taxon>Bacteria</taxon>
        <taxon>Pseudomonadati</taxon>
        <taxon>Thermodesulfobacteriota</taxon>
        <taxon>Syntrophobacteria</taxon>
        <taxon>Syntrophobacterales</taxon>
        <taxon>Syntrophobacteraceae</taxon>
        <taxon>Syntrophobacter</taxon>
    </lineage>
</organism>
<dbReference type="HOGENOM" id="CLU_1034164_0_0_7"/>
<dbReference type="KEGG" id="sfu:Sfum_1301"/>
<keyword evidence="3" id="KW-1185">Reference proteome</keyword>
<dbReference type="AlphaFoldDB" id="A0LHU1"/>
<dbReference type="InterPro" id="IPR029002">
    <property type="entry name" value="PLPC/GPLD1"/>
</dbReference>
<dbReference type="Pfam" id="PF00882">
    <property type="entry name" value="Zn_dep_PLPC"/>
    <property type="match status" value="1"/>
</dbReference>
<evidence type="ECO:0000259" key="1">
    <source>
        <dbReference type="Pfam" id="PF00882"/>
    </source>
</evidence>
<evidence type="ECO:0000313" key="2">
    <source>
        <dbReference type="EMBL" id="ABK16993.1"/>
    </source>
</evidence>
<dbReference type="Proteomes" id="UP000001784">
    <property type="component" value="Chromosome"/>
</dbReference>
<dbReference type="InParanoid" id="A0LHU1"/>
<sequence length="269" mass="29856">MIADRCFDAMRASKTLPLSLDAHRFAFRLGSISPDTLFYDLPFFFFSDTGRALHRFAARASIGAFAARLDGRQTSLRDEGLAWVLGMASHFLADELYHPVINRLAHPERGFCPPKLSAGDCHHWVESEMEAARLSLSAPPDGYAAFLRKATRRSAVARISGFLHEFLKWWGAAPRIPGAGRIRCCFFWQASLLRVFAHVAAGRNKSLLTRHRATTYAGALIVPPLPVLPAILERTGRAEPDLLALFSDEFFDSAVNLLSGRLSELAARF</sequence>
<protein>
    <recommendedName>
        <fullName evidence="1">Phospholipase C/D domain-containing protein</fullName>
    </recommendedName>
</protein>
<feature type="domain" description="Phospholipase C/D" evidence="1">
    <location>
        <begin position="2"/>
        <end position="105"/>
    </location>
</feature>
<proteinExistence type="predicted"/>